<gene>
    <name evidence="3" type="ORF">PLANPX_3189</name>
</gene>
<dbReference type="AlphaFoldDB" id="A0A5K7XC27"/>
<proteinExistence type="predicted"/>
<keyword evidence="2" id="KW-0812">Transmembrane</keyword>
<feature type="transmembrane region" description="Helical" evidence="2">
    <location>
        <begin position="12"/>
        <end position="33"/>
    </location>
</feature>
<feature type="coiled-coil region" evidence="1">
    <location>
        <begin position="113"/>
        <end position="215"/>
    </location>
</feature>
<sequence length="469" mass="51886">MAAKENQGLQAVVIVLTIFLLLFVVGLVVVNNWRKTAIAERDASRTELNEANSKVAKAEAEAGNYKNWIGFKEDALFESLQPQFDEDMKRFGIGDDEASKHYKTMLENVFEEKEKLVKNEVNTKAEVKSLKEKLVALEAEKDARVKEHLAALEKAKQDLADVQAKSKQQYDEISAKNNAIAASMEKDRATHAEAMSKLEAEKSAAKNASDKQERMISKLQEGLPKVDAFAQPADGRITWVNQRHGKVWIDLGSDDGLRPQVTFSVAGEGNADAEAAAKKGSIEITRIIDGHMAEAQITSDDPKNPILTGDRVFSQVWDRGRTVGFAIAGEIDLDKDGKDDLQKLKNIIAASNGRVDAAIDDAGKLEGDLKLETRYLVLGEYPDGTQARDQAIRDTWNTLSEDAGRLGIETIPLDEFIKLMGWRVDNRSVVMGYGSRAEDFPPEKLGEQLPRKTVQPAGVFKKRTPTLTY</sequence>
<evidence type="ECO:0000313" key="4">
    <source>
        <dbReference type="Proteomes" id="UP000326837"/>
    </source>
</evidence>
<keyword evidence="1" id="KW-0175">Coiled coil</keyword>
<reference evidence="4" key="1">
    <citation type="submission" date="2019-10" db="EMBL/GenBank/DDBJ databases">
        <title>Lacipirellula parvula gen. nov., sp. nov., representing a lineage of planctomycetes widespread in freshwater anoxic habitats, and description of the family Lacipirellulaceae.</title>
        <authorList>
            <person name="Dedysh S.N."/>
            <person name="Kulichevskaya I.S."/>
            <person name="Beletsky A.V."/>
            <person name="Rakitin A.L."/>
            <person name="Mardanov A.V."/>
            <person name="Ivanova A.A."/>
            <person name="Saltykova V.X."/>
            <person name="Rijpstra W.I.C."/>
            <person name="Sinninghe Damste J.S."/>
            <person name="Ravin N.V."/>
        </authorList>
    </citation>
    <scope>NUCLEOTIDE SEQUENCE [LARGE SCALE GENOMIC DNA]</scope>
    <source>
        <strain evidence="4">PX69</strain>
    </source>
</reference>
<protein>
    <submittedName>
        <fullName evidence="3">Uncharacterized protein</fullName>
    </submittedName>
</protein>
<dbReference type="EMBL" id="AP021861">
    <property type="protein sequence ID" value="BBO33577.1"/>
    <property type="molecule type" value="Genomic_DNA"/>
</dbReference>
<evidence type="ECO:0000256" key="1">
    <source>
        <dbReference type="SAM" id="Coils"/>
    </source>
</evidence>
<evidence type="ECO:0000256" key="2">
    <source>
        <dbReference type="SAM" id="Phobius"/>
    </source>
</evidence>
<accession>A0A5K7XC27</accession>
<dbReference type="KEGG" id="lpav:PLANPX_3189"/>
<keyword evidence="2" id="KW-0472">Membrane</keyword>
<name>A0A5K7XC27_9BACT</name>
<organism evidence="3 4">
    <name type="scientific">Lacipirellula parvula</name>
    <dbReference type="NCBI Taxonomy" id="2650471"/>
    <lineage>
        <taxon>Bacteria</taxon>
        <taxon>Pseudomonadati</taxon>
        <taxon>Planctomycetota</taxon>
        <taxon>Planctomycetia</taxon>
        <taxon>Pirellulales</taxon>
        <taxon>Lacipirellulaceae</taxon>
        <taxon>Lacipirellula</taxon>
    </lineage>
</organism>
<keyword evidence="2" id="KW-1133">Transmembrane helix</keyword>
<dbReference type="Proteomes" id="UP000326837">
    <property type="component" value="Chromosome"/>
</dbReference>
<keyword evidence="4" id="KW-1185">Reference proteome</keyword>
<evidence type="ECO:0000313" key="3">
    <source>
        <dbReference type="EMBL" id="BBO33577.1"/>
    </source>
</evidence>
<dbReference type="RefSeq" id="WP_152099324.1">
    <property type="nucleotide sequence ID" value="NZ_AP021861.1"/>
</dbReference>